<reference evidence="1 2" key="1">
    <citation type="journal article" date="2005" name="Int. J. Syst. Evol. Microbiol.">
        <title>Bacillus litoralis sp. nov., isolated from a tidal flat of the Yellow Sea in Korea.</title>
        <authorList>
            <person name="Yoon J.H."/>
            <person name="Oh T.K."/>
        </authorList>
    </citation>
    <scope>NUCLEOTIDE SEQUENCE [LARGE SCALE GENOMIC DNA]</scope>
    <source>
        <strain evidence="1 2">SW-211</strain>
    </source>
</reference>
<sequence>MDLEFRTCKFEMDNKAYLKFLLENHNDLNLTYPFSMSLSFISSPLILGKGLLIINDDPYQIIGVTGFVYGTSANDYEDKHICQVEIVFLKKEYRCTSLFLKGLQALIKEVKHSNPDVEQIQFWSSVNNQELESLFSKLSELPHSTKTIVNSLALYTVLFKELEFFCNRFKFVSRI</sequence>
<name>A0A5C6W6H9_9BACI</name>
<dbReference type="EMBL" id="VOQF01000003">
    <property type="protein sequence ID" value="TXC92155.1"/>
    <property type="molecule type" value="Genomic_DNA"/>
</dbReference>
<proteinExistence type="predicted"/>
<keyword evidence="2" id="KW-1185">Reference proteome</keyword>
<dbReference type="Proteomes" id="UP000321363">
    <property type="component" value="Unassembled WGS sequence"/>
</dbReference>
<evidence type="ECO:0008006" key="3">
    <source>
        <dbReference type="Google" id="ProtNLM"/>
    </source>
</evidence>
<accession>A0A5C6W6H9</accession>
<dbReference type="AlphaFoldDB" id="A0A5C6W6H9"/>
<protein>
    <recommendedName>
        <fullName evidence="3">GNAT family N-acetyltransferase</fullName>
    </recommendedName>
</protein>
<comment type="caution">
    <text evidence="1">The sequence shown here is derived from an EMBL/GenBank/DDBJ whole genome shotgun (WGS) entry which is preliminary data.</text>
</comment>
<evidence type="ECO:0000313" key="2">
    <source>
        <dbReference type="Proteomes" id="UP000321363"/>
    </source>
</evidence>
<organism evidence="1 2">
    <name type="scientific">Metabacillus litoralis</name>
    <dbReference type="NCBI Taxonomy" id="152268"/>
    <lineage>
        <taxon>Bacteria</taxon>
        <taxon>Bacillati</taxon>
        <taxon>Bacillota</taxon>
        <taxon>Bacilli</taxon>
        <taxon>Bacillales</taxon>
        <taxon>Bacillaceae</taxon>
        <taxon>Metabacillus</taxon>
    </lineage>
</organism>
<evidence type="ECO:0000313" key="1">
    <source>
        <dbReference type="EMBL" id="TXC92155.1"/>
    </source>
</evidence>
<gene>
    <name evidence="1" type="ORF">FS935_07175</name>
</gene>